<evidence type="ECO:0000313" key="5">
    <source>
        <dbReference type="Proteomes" id="UP000001868"/>
    </source>
</evidence>
<dbReference type="STRING" id="450851.PHZ_c1916"/>
<reference evidence="4 5" key="1">
    <citation type="journal article" date="2008" name="BMC Genomics">
        <title>Complete genome of Phenylobacterium zucineum - a novel facultative intracellular bacterium isolated from human erythroleukemia cell line K562.</title>
        <authorList>
            <person name="Luo Y."/>
            <person name="Xu X."/>
            <person name="Ding Z."/>
            <person name="Liu Z."/>
            <person name="Zhang B."/>
            <person name="Yan Z."/>
            <person name="Sun J."/>
            <person name="Hu S."/>
            <person name="Hu X."/>
        </authorList>
    </citation>
    <scope>NUCLEOTIDE SEQUENCE [LARGE SCALE GENOMIC DNA]</scope>
    <source>
        <strain evidence="4 5">HLK1</strain>
    </source>
</reference>
<dbReference type="Pfam" id="PF01497">
    <property type="entry name" value="Peripla_BP_2"/>
    <property type="match status" value="1"/>
</dbReference>
<accession>B4RDD7</accession>
<dbReference type="SUPFAM" id="SSF53807">
    <property type="entry name" value="Helical backbone' metal receptor"/>
    <property type="match status" value="1"/>
</dbReference>
<feature type="region of interest" description="Disordered" evidence="2">
    <location>
        <begin position="1"/>
        <end position="25"/>
    </location>
</feature>
<name>B4RDD7_PHEZH</name>
<evidence type="ECO:0000256" key="2">
    <source>
        <dbReference type="SAM" id="MobiDB-lite"/>
    </source>
</evidence>
<dbReference type="AlphaFoldDB" id="B4RDD7"/>
<dbReference type="CDD" id="cd01144">
    <property type="entry name" value="BtuF"/>
    <property type="match status" value="1"/>
</dbReference>
<dbReference type="Gene3D" id="3.40.50.1980">
    <property type="entry name" value="Nitrogenase molybdenum iron protein domain"/>
    <property type="match status" value="2"/>
</dbReference>
<protein>
    <submittedName>
        <fullName evidence="4">Probable periplasmic substrate-binding protein</fullName>
    </submittedName>
</protein>
<dbReference type="EMBL" id="CP000747">
    <property type="protein sequence ID" value="ACG78327.1"/>
    <property type="molecule type" value="Genomic_DNA"/>
</dbReference>
<dbReference type="KEGG" id="pzu:PHZ_c1916"/>
<dbReference type="InterPro" id="IPR002491">
    <property type="entry name" value="ABC_transptr_periplasmic_BD"/>
</dbReference>
<dbReference type="InterPro" id="IPR051030">
    <property type="entry name" value="Vitamin_B12-ABC_binding"/>
</dbReference>
<dbReference type="Proteomes" id="UP000001868">
    <property type="component" value="Chromosome"/>
</dbReference>
<dbReference type="PANTHER" id="PTHR42860:SF1">
    <property type="entry name" value="VITAMIN B12-BINDING PROTEIN"/>
    <property type="match status" value="1"/>
</dbReference>
<feature type="compositionally biased region" description="Basic and acidic residues" evidence="2">
    <location>
        <begin position="16"/>
        <end position="25"/>
    </location>
</feature>
<evidence type="ECO:0000256" key="1">
    <source>
        <dbReference type="SAM" id="Coils"/>
    </source>
</evidence>
<gene>
    <name evidence="4" type="ordered locus">PHZ_c1916</name>
</gene>
<dbReference type="PROSITE" id="PS50983">
    <property type="entry name" value="FE_B12_PBP"/>
    <property type="match status" value="1"/>
</dbReference>
<evidence type="ECO:0000259" key="3">
    <source>
        <dbReference type="PROSITE" id="PS50983"/>
    </source>
</evidence>
<dbReference type="eggNOG" id="COG0614">
    <property type="taxonomic scope" value="Bacteria"/>
</dbReference>
<organism evidence="4 5">
    <name type="scientific">Phenylobacterium zucineum (strain HLK1)</name>
    <dbReference type="NCBI Taxonomy" id="450851"/>
    <lineage>
        <taxon>Bacteria</taxon>
        <taxon>Pseudomonadati</taxon>
        <taxon>Pseudomonadota</taxon>
        <taxon>Alphaproteobacteria</taxon>
        <taxon>Caulobacterales</taxon>
        <taxon>Caulobacteraceae</taxon>
        <taxon>Phenylobacterium</taxon>
    </lineage>
</organism>
<feature type="domain" description="Fe/B12 periplasmic-binding" evidence="3">
    <location>
        <begin position="33"/>
        <end position="321"/>
    </location>
</feature>
<feature type="coiled-coil region" evidence="1">
    <location>
        <begin position="172"/>
        <end position="199"/>
    </location>
</feature>
<keyword evidence="5" id="KW-1185">Reference proteome</keyword>
<dbReference type="PANTHER" id="PTHR42860">
    <property type="entry name" value="VITAMIN B12-BINDING PROTEIN"/>
    <property type="match status" value="1"/>
</dbReference>
<dbReference type="HOGENOM" id="CLU_038034_9_1_5"/>
<proteinExistence type="predicted"/>
<sequence>MAGRAARGGRPGPAVPRERDRLRRPEARVSAQRIVSLLPSATEIVATLGLAGRLVGRSHQCDYPPEVAALPALSSTKVRLDGDSRDIHLSVEEILTRAVSVYDVDAARLRALRPDVILTQTQCAICAVTPADLEDALRDWTGARPALVSLEPDDLSEVWGDMLRVGEAVGASDRARAAVEDLQARLEAIRARAATAGRRPRVAAIEWIEPLMAGGNWMPELVGIAGGESLFAQPGVHSPWLAWETLVGADPEVIVILPCGFHLPQGLKDLALLRVRPEWRRLSAVRRGEVYVVDGQHFFNRPGPRLVESAEILAEILHPGLFDFGHAGRDWLRAA</sequence>
<keyword evidence="1" id="KW-0175">Coiled coil</keyword>
<evidence type="ECO:0000313" key="4">
    <source>
        <dbReference type="EMBL" id="ACG78327.1"/>
    </source>
</evidence>